<gene>
    <name evidence="4" type="ORF">QTO34_002087</name>
</gene>
<organism evidence="4 5">
    <name type="scientific">Cnephaeus nilssonii</name>
    <name type="common">Northern bat</name>
    <name type="synonym">Eptesicus nilssonii</name>
    <dbReference type="NCBI Taxonomy" id="3371016"/>
    <lineage>
        <taxon>Eukaryota</taxon>
        <taxon>Metazoa</taxon>
        <taxon>Chordata</taxon>
        <taxon>Craniata</taxon>
        <taxon>Vertebrata</taxon>
        <taxon>Euteleostomi</taxon>
        <taxon>Mammalia</taxon>
        <taxon>Eutheria</taxon>
        <taxon>Laurasiatheria</taxon>
        <taxon>Chiroptera</taxon>
        <taxon>Yangochiroptera</taxon>
        <taxon>Vespertilionidae</taxon>
        <taxon>Cnephaeus</taxon>
    </lineage>
</organism>
<keyword evidence="2" id="KW-0547">Nucleotide-binding</keyword>
<accession>A0AA40HU61</accession>
<dbReference type="GO" id="GO:0140662">
    <property type="term" value="F:ATP-dependent protein folding chaperone"/>
    <property type="evidence" value="ECO:0007669"/>
    <property type="project" value="InterPro"/>
</dbReference>
<protein>
    <submittedName>
        <fullName evidence="4">Uncharacterized protein</fullName>
    </submittedName>
</protein>
<dbReference type="Pfam" id="PF00012">
    <property type="entry name" value="HSP70"/>
    <property type="match status" value="1"/>
</dbReference>
<sequence length="234" mass="25957">MYLESSNETTATAIVCGLDRKVKSTAGDTHLGGEDLTTEWSTTLLQSSSASIRKISVRTRGLSVAFVLLGNVLSIYISSSNQARINFYISVTHVQFEHLNADLHSTVDPIQKLLQDFFSRKELNQSINPDEVVPMTQTFPLYSDNQPGVLIQVYEGECAMIKDSNLLSEFELIDIPPAPYRSPQIEPLSQTHWATFDIDANGILSVSAVDNSVRKENKIITTNDKSCLSKEDIE</sequence>
<dbReference type="GO" id="GO:0005524">
    <property type="term" value="F:ATP binding"/>
    <property type="evidence" value="ECO:0007669"/>
    <property type="project" value="UniProtKB-KW"/>
</dbReference>
<name>A0AA40HU61_CNENI</name>
<proteinExistence type="inferred from homology"/>
<dbReference type="SUPFAM" id="SSF100920">
    <property type="entry name" value="Heat shock protein 70kD (HSP70), peptide-binding domain"/>
    <property type="match status" value="1"/>
</dbReference>
<reference evidence="4" key="1">
    <citation type="submission" date="2023-06" db="EMBL/GenBank/DDBJ databases">
        <title>Reference genome for the Northern bat (Eptesicus nilssonii), a most northern bat species.</title>
        <authorList>
            <person name="Laine V.N."/>
            <person name="Pulliainen A.T."/>
            <person name="Lilley T.M."/>
        </authorList>
    </citation>
    <scope>NUCLEOTIDE SEQUENCE</scope>
    <source>
        <strain evidence="4">BLF_Eptnil</strain>
        <tissue evidence="4">Kidney</tissue>
    </source>
</reference>
<dbReference type="PANTHER" id="PTHR19375">
    <property type="entry name" value="HEAT SHOCK PROTEIN 70KDA"/>
    <property type="match status" value="1"/>
</dbReference>
<dbReference type="InterPro" id="IPR029047">
    <property type="entry name" value="HSP70_peptide-bd_sf"/>
</dbReference>
<dbReference type="Proteomes" id="UP001177744">
    <property type="component" value="Unassembled WGS sequence"/>
</dbReference>
<evidence type="ECO:0000313" key="5">
    <source>
        <dbReference type="Proteomes" id="UP001177744"/>
    </source>
</evidence>
<evidence type="ECO:0000256" key="2">
    <source>
        <dbReference type="ARBA" id="ARBA00022741"/>
    </source>
</evidence>
<dbReference type="SUPFAM" id="SSF53067">
    <property type="entry name" value="Actin-like ATPase domain"/>
    <property type="match status" value="1"/>
</dbReference>
<dbReference type="EMBL" id="JAULJE010000011">
    <property type="protein sequence ID" value="KAK1337459.1"/>
    <property type="molecule type" value="Genomic_DNA"/>
</dbReference>
<evidence type="ECO:0000256" key="1">
    <source>
        <dbReference type="ARBA" id="ARBA00007381"/>
    </source>
</evidence>
<comment type="caution">
    <text evidence="4">The sequence shown here is derived from an EMBL/GenBank/DDBJ whole genome shotgun (WGS) entry which is preliminary data.</text>
</comment>
<keyword evidence="3" id="KW-0067">ATP-binding</keyword>
<comment type="similarity">
    <text evidence="1">Belongs to the heat shock protein 70 family.</text>
</comment>
<dbReference type="InterPro" id="IPR043129">
    <property type="entry name" value="ATPase_NBD"/>
</dbReference>
<dbReference type="InterPro" id="IPR013126">
    <property type="entry name" value="Hsp_70_fam"/>
</dbReference>
<keyword evidence="5" id="KW-1185">Reference proteome</keyword>
<dbReference type="Gene3D" id="2.60.34.10">
    <property type="entry name" value="Substrate Binding Domain Of DNAk, Chain A, domain 1"/>
    <property type="match status" value="1"/>
</dbReference>
<evidence type="ECO:0000256" key="3">
    <source>
        <dbReference type="ARBA" id="ARBA00022840"/>
    </source>
</evidence>
<evidence type="ECO:0000313" key="4">
    <source>
        <dbReference type="EMBL" id="KAK1337459.1"/>
    </source>
</evidence>
<dbReference type="AlphaFoldDB" id="A0AA40HU61"/>